<dbReference type="InterPro" id="IPR005171">
    <property type="entry name" value="Cyt_c_oxidase_su4_prok"/>
</dbReference>
<feature type="transmembrane region" description="Helical" evidence="6">
    <location>
        <begin position="61"/>
        <end position="78"/>
    </location>
</feature>
<feature type="chain" id="PRO_5032542401" description="Nitric oxide reductase F protein" evidence="7">
    <location>
        <begin position="22"/>
        <end position="79"/>
    </location>
</feature>
<evidence type="ECO:0000256" key="4">
    <source>
        <dbReference type="ARBA" id="ARBA00022989"/>
    </source>
</evidence>
<dbReference type="Pfam" id="PF03626">
    <property type="entry name" value="COX4_pro"/>
    <property type="match status" value="1"/>
</dbReference>
<evidence type="ECO:0000256" key="3">
    <source>
        <dbReference type="ARBA" id="ARBA00022692"/>
    </source>
</evidence>
<gene>
    <name evidence="8" type="ORF">HJ536_18485</name>
</gene>
<sequence>MSVTKAWLVLVALSLASTGMAAMGQGRLFVVVVLLLAWAKARVVLDVYLGLQHVPGWRRGFSLGLGAFMVALIGLSVVG</sequence>
<accession>A0A850QEI8</accession>
<keyword evidence="7" id="KW-0732">Signal</keyword>
<keyword evidence="5 6" id="KW-0472">Membrane</keyword>
<evidence type="ECO:0000313" key="9">
    <source>
        <dbReference type="Proteomes" id="UP000592216"/>
    </source>
</evidence>
<evidence type="ECO:0000256" key="7">
    <source>
        <dbReference type="SAM" id="SignalP"/>
    </source>
</evidence>
<evidence type="ECO:0008006" key="10">
    <source>
        <dbReference type="Google" id="ProtNLM"/>
    </source>
</evidence>
<organism evidence="8 9">
    <name type="scientific">Donghicola mangrovi</name>
    <dbReference type="NCBI Taxonomy" id="2729614"/>
    <lineage>
        <taxon>Bacteria</taxon>
        <taxon>Pseudomonadati</taxon>
        <taxon>Pseudomonadota</taxon>
        <taxon>Alphaproteobacteria</taxon>
        <taxon>Rhodobacterales</taxon>
        <taxon>Roseobacteraceae</taxon>
        <taxon>Donghicola</taxon>
    </lineage>
</organism>
<dbReference type="EMBL" id="JABCJE010000014">
    <property type="protein sequence ID" value="NVO25350.1"/>
    <property type="molecule type" value="Genomic_DNA"/>
</dbReference>
<comment type="caution">
    <text evidence="8">The sequence shown here is derived from an EMBL/GenBank/DDBJ whole genome shotgun (WGS) entry which is preliminary data.</text>
</comment>
<evidence type="ECO:0000256" key="1">
    <source>
        <dbReference type="ARBA" id="ARBA00004651"/>
    </source>
</evidence>
<name>A0A850QEI8_9RHOB</name>
<dbReference type="AlphaFoldDB" id="A0A850QEI8"/>
<evidence type="ECO:0000256" key="2">
    <source>
        <dbReference type="ARBA" id="ARBA00022475"/>
    </source>
</evidence>
<keyword evidence="2" id="KW-1003">Cell membrane</keyword>
<reference evidence="8 9" key="1">
    <citation type="submission" date="2020-04" db="EMBL/GenBank/DDBJ databases">
        <title>Donghicola sp., a member of the Rhodobacteraceae family isolated from mangrove forest in Thailand.</title>
        <authorList>
            <person name="Charoenyingcharoen P."/>
            <person name="Yukphan P."/>
        </authorList>
    </citation>
    <scope>NUCLEOTIDE SEQUENCE [LARGE SCALE GENOMIC DNA]</scope>
    <source>
        <strain evidence="8 9">B5-SW-15</strain>
    </source>
</reference>
<keyword evidence="3 6" id="KW-0812">Transmembrane</keyword>
<dbReference type="RefSeq" id="WP_177158891.1">
    <property type="nucleotide sequence ID" value="NZ_JABCJE010000014.1"/>
</dbReference>
<dbReference type="Proteomes" id="UP000592216">
    <property type="component" value="Unassembled WGS sequence"/>
</dbReference>
<evidence type="ECO:0000256" key="6">
    <source>
        <dbReference type="SAM" id="Phobius"/>
    </source>
</evidence>
<proteinExistence type="predicted"/>
<comment type="subcellular location">
    <subcellularLocation>
        <location evidence="1">Cell membrane</location>
        <topology evidence="1">Multi-pass membrane protein</topology>
    </subcellularLocation>
</comment>
<feature type="signal peptide" evidence="7">
    <location>
        <begin position="1"/>
        <end position="21"/>
    </location>
</feature>
<evidence type="ECO:0000256" key="5">
    <source>
        <dbReference type="ARBA" id="ARBA00023136"/>
    </source>
</evidence>
<dbReference type="GO" id="GO:0005886">
    <property type="term" value="C:plasma membrane"/>
    <property type="evidence" value="ECO:0007669"/>
    <property type="project" value="UniProtKB-SubCell"/>
</dbReference>
<keyword evidence="4 6" id="KW-1133">Transmembrane helix</keyword>
<protein>
    <recommendedName>
        <fullName evidence="10">Nitric oxide reductase F protein</fullName>
    </recommendedName>
</protein>
<evidence type="ECO:0000313" key="8">
    <source>
        <dbReference type="EMBL" id="NVO25350.1"/>
    </source>
</evidence>